<keyword evidence="2" id="KW-1185">Reference proteome</keyword>
<organism evidence="1 2">
    <name type="scientific">Pleurodeles waltl</name>
    <name type="common">Iberian ribbed newt</name>
    <dbReference type="NCBI Taxonomy" id="8319"/>
    <lineage>
        <taxon>Eukaryota</taxon>
        <taxon>Metazoa</taxon>
        <taxon>Chordata</taxon>
        <taxon>Craniata</taxon>
        <taxon>Vertebrata</taxon>
        <taxon>Euteleostomi</taxon>
        <taxon>Amphibia</taxon>
        <taxon>Batrachia</taxon>
        <taxon>Caudata</taxon>
        <taxon>Salamandroidea</taxon>
        <taxon>Salamandridae</taxon>
        <taxon>Pleurodelinae</taxon>
        <taxon>Pleurodeles</taxon>
    </lineage>
</organism>
<protein>
    <submittedName>
        <fullName evidence="1">Uncharacterized protein</fullName>
    </submittedName>
</protein>
<accession>A0AAV7U459</accession>
<sequence length="99" mass="11137">MSKIWRTWKLRPGHVVSEKGFCAIDALALEHGLGLEQFLLYSALRGVMRKTWGSDRLPSPLKTPLEAAQKVGNATKAITHLYFTLQGRLAGECAKLWDW</sequence>
<dbReference type="EMBL" id="JANPWB010000005">
    <property type="protein sequence ID" value="KAJ1183590.1"/>
    <property type="molecule type" value="Genomic_DNA"/>
</dbReference>
<dbReference type="Proteomes" id="UP001066276">
    <property type="component" value="Chromosome 3_1"/>
</dbReference>
<evidence type="ECO:0000313" key="1">
    <source>
        <dbReference type="EMBL" id="KAJ1183590.1"/>
    </source>
</evidence>
<evidence type="ECO:0000313" key="2">
    <source>
        <dbReference type="Proteomes" id="UP001066276"/>
    </source>
</evidence>
<gene>
    <name evidence="1" type="ORF">NDU88_000407</name>
</gene>
<proteinExistence type="predicted"/>
<comment type="caution">
    <text evidence="1">The sequence shown here is derived from an EMBL/GenBank/DDBJ whole genome shotgun (WGS) entry which is preliminary data.</text>
</comment>
<reference evidence="1" key="1">
    <citation type="journal article" date="2022" name="bioRxiv">
        <title>Sequencing and chromosome-scale assembly of the giantPleurodeles waltlgenome.</title>
        <authorList>
            <person name="Brown T."/>
            <person name="Elewa A."/>
            <person name="Iarovenko S."/>
            <person name="Subramanian E."/>
            <person name="Araus A.J."/>
            <person name="Petzold A."/>
            <person name="Susuki M."/>
            <person name="Suzuki K.-i.T."/>
            <person name="Hayashi T."/>
            <person name="Toyoda A."/>
            <person name="Oliveira C."/>
            <person name="Osipova E."/>
            <person name="Leigh N.D."/>
            <person name="Simon A."/>
            <person name="Yun M.H."/>
        </authorList>
    </citation>
    <scope>NUCLEOTIDE SEQUENCE</scope>
    <source>
        <strain evidence="1">20211129_DDA</strain>
        <tissue evidence="1">Liver</tissue>
    </source>
</reference>
<dbReference type="AlphaFoldDB" id="A0AAV7U459"/>
<name>A0AAV7U459_PLEWA</name>